<dbReference type="PANTHER" id="PTHR22600:SF57">
    <property type="entry name" value="BETA-N-ACETYLHEXOSAMINIDASE"/>
    <property type="match status" value="1"/>
</dbReference>
<dbReference type="GO" id="GO:0016020">
    <property type="term" value="C:membrane"/>
    <property type="evidence" value="ECO:0007669"/>
    <property type="project" value="TreeGrafter"/>
</dbReference>
<dbReference type="Pfam" id="PF13290">
    <property type="entry name" value="CHB_HEX_C_1"/>
    <property type="match status" value="1"/>
</dbReference>
<evidence type="ECO:0000256" key="8">
    <source>
        <dbReference type="PIRSR" id="PIRSR625705-1"/>
    </source>
</evidence>
<protein>
    <recommendedName>
        <fullName evidence="3">beta-N-acetylhexosaminidase</fullName>
        <ecNumber evidence="3">3.2.1.52</ecNumber>
    </recommendedName>
    <alternativeName>
        <fullName evidence="6">Beta-N-acetylhexosaminidase</fullName>
    </alternativeName>
    <alternativeName>
        <fullName evidence="7">N-acetyl-beta-glucosaminidase</fullName>
    </alternativeName>
</protein>
<accession>A0A2W5B6K2</accession>
<evidence type="ECO:0000259" key="11">
    <source>
        <dbReference type="Pfam" id="PF02838"/>
    </source>
</evidence>
<comment type="similarity">
    <text evidence="2">Belongs to the glycosyl hydrolase 20 family.</text>
</comment>
<name>A0A2W5B6K2_9SPHN</name>
<evidence type="ECO:0000256" key="2">
    <source>
        <dbReference type="ARBA" id="ARBA00006285"/>
    </source>
</evidence>
<comment type="catalytic activity">
    <reaction evidence="1">
        <text>Hydrolysis of terminal non-reducing N-acetyl-D-hexosamine residues in N-acetyl-beta-D-hexosaminides.</text>
        <dbReference type="EC" id="3.2.1.52"/>
    </reaction>
</comment>
<keyword evidence="4" id="KW-0378">Hydrolase</keyword>
<dbReference type="InterPro" id="IPR015883">
    <property type="entry name" value="Glyco_hydro_20_cat"/>
</dbReference>
<evidence type="ECO:0000313" key="14">
    <source>
        <dbReference type="Proteomes" id="UP000249555"/>
    </source>
</evidence>
<dbReference type="PANTHER" id="PTHR22600">
    <property type="entry name" value="BETA-HEXOSAMINIDASE"/>
    <property type="match status" value="1"/>
</dbReference>
<dbReference type="EMBL" id="QFMX01000002">
    <property type="protein sequence ID" value="PZO76448.1"/>
    <property type="molecule type" value="Genomic_DNA"/>
</dbReference>
<dbReference type="Pfam" id="PF00728">
    <property type="entry name" value="Glyco_hydro_20"/>
    <property type="match status" value="1"/>
</dbReference>
<organism evidence="13 14">
    <name type="scientific">Sphingomonas taxi</name>
    <dbReference type="NCBI Taxonomy" id="1549858"/>
    <lineage>
        <taxon>Bacteria</taxon>
        <taxon>Pseudomonadati</taxon>
        <taxon>Pseudomonadota</taxon>
        <taxon>Alphaproteobacteria</taxon>
        <taxon>Sphingomonadales</taxon>
        <taxon>Sphingomonadaceae</taxon>
        <taxon>Sphingomonas</taxon>
    </lineage>
</organism>
<dbReference type="GO" id="GO:0030203">
    <property type="term" value="P:glycosaminoglycan metabolic process"/>
    <property type="evidence" value="ECO:0007669"/>
    <property type="project" value="TreeGrafter"/>
</dbReference>
<feature type="signal peptide" evidence="9">
    <location>
        <begin position="1"/>
        <end position="20"/>
    </location>
</feature>
<dbReference type="GO" id="GO:0004563">
    <property type="term" value="F:beta-N-acetylhexosaminidase activity"/>
    <property type="evidence" value="ECO:0007669"/>
    <property type="project" value="UniProtKB-EC"/>
</dbReference>
<dbReference type="InterPro" id="IPR025705">
    <property type="entry name" value="Beta_hexosaminidase_sua/sub"/>
</dbReference>
<feature type="chain" id="PRO_5015946040" description="beta-N-acetylhexosaminidase" evidence="9">
    <location>
        <begin position="21"/>
        <end position="766"/>
    </location>
</feature>
<keyword evidence="9" id="KW-0732">Signal</keyword>
<gene>
    <name evidence="13" type="ORF">DI640_02550</name>
</gene>
<dbReference type="InterPro" id="IPR059177">
    <property type="entry name" value="GH29D-like_dom"/>
</dbReference>
<dbReference type="PRINTS" id="PR00738">
    <property type="entry name" value="GLHYDRLASE20"/>
</dbReference>
<feature type="domain" description="Glycoside hydrolase family 20 catalytic" evidence="10">
    <location>
        <begin position="153"/>
        <end position="496"/>
    </location>
</feature>
<keyword evidence="5" id="KW-0326">Glycosidase</keyword>
<evidence type="ECO:0000256" key="6">
    <source>
        <dbReference type="ARBA" id="ARBA00030512"/>
    </source>
</evidence>
<dbReference type="Proteomes" id="UP000249555">
    <property type="component" value="Unassembled WGS sequence"/>
</dbReference>
<dbReference type="InterPro" id="IPR029018">
    <property type="entry name" value="Hex-like_dom2"/>
</dbReference>
<dbReference type="Pfam" id="PF02838">
    <property type="entry name" value="Glyco_hydro_20b"/>
    <property type="match status" value="1"/>
</dbReference>
<evidence type="ECO:0000256" key="5">
    <source>
        <dbReference type="ARBA" id="ARBA00023295"/>
    </source>
</evidence>
<dbReference type="GO" id="GO:0005975">
    <property type="term" value="P:carbohydrate metabolic process"/>
    <property type="evidence" value="ECO:0007669"/>
    <property type="project" value="InterPro"/>
</dbReference>
<evidence type="ECO:0000256" key="3">
    <source>
        <dbReference type="ARBA" id="ARBA00012663"/>
    </source>
</evidence>
<dbReference type="EC" id="3.2.1.52" evidence="3"/>
<dbReference type="Gene3D" id="3.20.20.80">
    <property type="entry name" value="Glycosidases"/>
    <property type="match status" value="1"/>
</dbReference>
<reference evidence="13 14" key="1">
    <citation type="submission" date="2017-08" db="EMBL/GenBank/DDBJ databases">
        <title>Infants hospitalized years apart are colonized by the same room-sourced microbial strains.</title>
        <authorList>
            <person name="Brooks B."/>
            <person name="Olm M.R."/>
            <person name="Firek B.A."/>
            <person name="Baker R."/>
            <person name="Thomas B.C."/>
            <person name="Morowitz M.J."/>
            <person name="Banfield J.F."/>
        </authorList>
    </citation>
    <scope>NUCLEOTIDE SEQUENCE [LARGE SCALE GENOMIC DNA]</scope>
    <source>
        <strain evidence="13">S2_018_000_R3_119</strain>
    </source>
</reference>
<dbReference type="SUPFAM" id="SSF55545">
    <property type="entry name" value="beta-N-acetylhexosaminidase-like domain"/>
    <property type="match status" value="1"/>
</dbReference>
<evidence type="ECO:0000256" key="1">
    <source>
        <dbReference type="ARBA" id="ARBA00001231"/>
    </source>
</evidence>
<dbReference type="SUPFAM" id="SSF51445">
    <property type="entry name" value="(Trans)glycosidases"/>
    <property type="match status" value="1"/>
</dbReference>
<sequence>MTRFRPLAFALLMTSTAALAEEPKLIAPLIPAPASVETGTGTLTIGGGAGIVATDAGAKTAARLLVQQVKVVRGLTLAGDAGAGPIRFVRDAGVAGDEAYVLTVDTNGVTIAASGDAGLVHGAMTLAQLLSPDAAIGKPVTLAAMTIRDAPRFKWRGLMIDPARHFVPMATLYAMVDQLAAQKMNVLHLHLTDDQGWRMEIKRYPDLTRIGAWRTPPASGGAPGPKVGGFYTQAELKALVAYAKDRAITVVPEIDLPGHAQAAVASYPAEVGVLGDRPAVSHDWGVNPWLFSPEDRSMTFIKHVLDELMDVFPSQFIHLGGDEAVKDQWERSPAVQAKMKALGLKTEMQMQSWMIDQLGEYLAKHGRRMIGWDEILEGGLPPSASVMSWRGEKGAVEAANQGHDVVLSPAPTLYLDSLQSTRSDEPAGRISGGDAIVTLADLYKYEPEPKGLAPDKAQHVMGAQINAFSEYFATPEQLQHATFPRLSALAERTWSPKSTQDYAGFVARLEPQMGRYARAGIAAADSAFAVDFAVQGTRGDALRARKVPVTLATQAGYGTIRYTLDGKAPTARSKAYASPLSLKPGVVVRAAAFTSDGRPTAVPRLFETSRAALLRRSNSEMVACPGGSLNLRVPLTAEATALAPVYNINIFDSCTMYPAAPLDVARGFSVDVARLARHYGLAHDASKLVPHYAVTTYGELVVRAGGCKGTIAATFPLPDPATSPNRMTFRGKLPEGKGDADLCLQFTQSLESPIYAVESMQLTETN</sequence>
<dbReference type="Gene3D" id="3.30.379.10">
    <property type="entry name" value="Chitobiase/beta-hexosaminidase domain 2-like"/>
    <property type="match status" value="1"/>
</dbReference>
<evidence type="ECO:0000256" key="4">
    <source>
        <dbReference type="ARBA" id="ARBA00022801"/>
    </source>
</evidence>
<evidence type="ECO:0000259" key="12">
    <source>
        <dbReference type="Pfam" id="PF13290"/>
    </source>
</evidence>
<comment type="caution">
    <text evidence="13">The sequence shown here is derived from an EMBL/GenBank/DDBJ whole genome shotgun (WGS) entry which is preliminary data.</text>
</comment>
<dbReference type="InterPro" id="IPR017853">
    <property type="entry name" value="GH"/>
</dbReference>
<dbReference type="CDD" id="cd06563">
    <property type="entry name" value="GH20_chitobiase-like"/>
    <property type="match status" value="1"/>
</dbReference>
<feature type="domain" description="GH29D-like beta-sandwich" evidence="12">
    <location>
        <begin position="547"/>
        <end position="602"/>
    </location>
</feature>
<feature type="domain" description="Beta-hexosaminidase bacterial type N-terminal" evidence="11">
    <location>
        <begin position="28"/>
        <end position="150"/>
    </location>
</feature>
<dbReference type="AlphaFoldDB" id="A0A2W5B6K2"/>
<proteinExistence type="inferred from homology"/>
<evidence type="ECO:0000259" key="10">
    <source>
        <dbReference type="Pfam" id="PF00728"/>
    </source>
</evidence>
<evidence type="ECO:0000256" key="9">
    <source>
        <dbReference type="SAM" id="SignalP"/>
    </source>
</evidence>
<feature type="active site" description="Proton donor" evidence="8">
    <location>
        <position position="323"/>
    </location>
</feature>
<evidence type="ECO:0000256" key="7">
    <source>
        <dbReference type="ARBA" id="ARBA00033000"/>
    </source>
</evidence>
<dbReference type="InterPro" id="IPR015882">
    <property type="entry name" value="HEX_bac_N"/>
</dbReference>
<evidence type="ECO:0000313" key="13">
    <source>
        <dbReference type="EMBL" id="PZO76448.1"/>
    </source>
</evidence>